<gene>
    <name evidence="2" type="ORF">WJX72_011082</name>
</gene>
<evidence type="ECO:0000313" key="2">
    <source>
        <dbReference type="EMBL" id="KAK9830333.1"/>
    </source>
</evidence>
<dbReference type="Gene3D" id="3.30.70.100">
    <property type="match status" value="1"/>
</dbReference>
<dbReference type="AlphaFoldDB" id="A0AAW1R9S7"/>
<dbReference type="SUPFAM" id="SSF54909">
    <property type="entry name" value="Dimeric alpha+beta barrel"/>
    <property type="match status" value="1"/>
</dbReference>
<dbReference type="EMBL" id="JALJOR010000001">
    <property type="protein sequence ID" value="KAK9830333.1"/>
    <property type="molecule type" value="Genomic_DNA"/>
</dbReference>
<evidence type="ECO:0000256" key="1">
    <source>
        <dbReference type="SAM" id="MobiDB-lite"/>
    </source>
</evidence>
<evidence type="ECO:0000313" key="3">
    <source>
        <dbReference type="Proteomes" id="UP001489004"/>
    </source>
</evidence>
<reference evidence="2 3" key="1">
    <citation type="journal article" date="2024" name="Nat. Commun.">
        <title>Phylogenomics reveals the evolutionary origins of lichenization in chlorophyte algae.</title>
        <authorList>
            <person name="Puginier C."/>
            <person name="Libourel C."/>
            <person name="Otte J."/>
            <person name="Skaloud P."/>
            <person name="Haon M."/>
            <person name="Grisel S."/>
            <person name="Petersen M."/>
            <person name="Berrin J.G."/>
            <person name="Delaux P.M."/>
            <person name="Dal Grande F."/>
            <person name="Keller J."/>
        </authorList>
    </citation>
    <scope>NUCLEOTIDE SEQUENCE [LARGE SCALE GENOMIC DNA]</scope>
    <source>
        <strain evidence="2 3">SAG 2043</strain>
    </source>
</reference>
<protein>
    <recommendedName>
        <fullName evidence="4">ABM domain-containing protein</fullName>
    </recommendedName>
</protein>
<accession>A0AAW1R9S7</accession>
<feature type="region of interest" description="Disordered" evidence="1">
    <location>
        <begin position="91"/>
        <end position="146"/>
    </location>
</feature>
<dbReference type="InterPro" id="IPR011008">
    <property type="entry name" value="Dimeric_a/b-barrel"/>
</dbReference>
<organism evidence="2 3">
    <name type="scientific">[Myrmecia] bisecta</name>
    <dbReference type="NCBI Taxonomy" id="41462"/>
    <lineage>
        <taxon>Eukaryota</taxon>
        <taxon>Viridiplantae</taxon>
        <taxon>Chlorophyta</taxon>
        <taxon>core chlorophytes</taxon>
        <taxon>Trebouxiophyceae</taxon>
        <taxon>Trebouxiales</taxon>
        <taxon>Trebouxiaceae</taxon>
        <taxon>Myrmecia</taxon>
    </lineage>
</organism>
<evidence type="ECO:0008006" key="4">
    <source>
        <dbReference type="Google" id="ProtNLM"/>
    </source>
</evidence>
<name>A0AAW1R9S7_9CHLO</name>
<sequence length="146" mass="15913">MCKQLVAFSDARKAQKGSGVHEFVCNQDNYEANVFHFWERYESNSHMGLHNSTPEVSKFMNEVQEHLEGPIGMALYEWKDGKISNACIQGGPKGEGGLDDATGAGGSGGAGHKQTSGVVDLGDVQRGSEEEGDSWGMGFKFPWQRK</sequence>
<dbReference type="Proteomes" id="UP001489004">
    <property type="component" value="Unassembled WGS sequence"/>
</dbReference>
<proteinExistence type="predicted"/>
<keyword evidence="3" id="KW-1185">Reference proteome</keyword>
<comment type="caution">
    <text evidence="2">The sequence shown here is derived from an EMBL/GenBank/DDBJ whole genome shotgun (WGS) entry which is preliminary data.</text>
</comment>